<feature type="non-terminal residue" evidence="2">
    <location>
        <position position="1"/>
    </location>
</feature>
<evidence type="ECO:0000256" key="1">
    <source>
        <dbReference type="SAM" id="MobiDB-lite"/>
    </source>
</evidence>
<dbReference type="OrthoDB" id="8922241at2759"/>
<feature type="region of interest" description="Disordered" evidence="1">
    <location>
        <begin position="138"/>
        <end position="257"/>
    </location>
</feature>
<feature type="compositionally biased region" description="Low complexity" evidence="1">
    <location>
        <begin position="223"/>
        <end position="242"/>
    </location>
</feature>
<dbReference type="HOGENOM" id="CLU_756494_0_0_1"/>
<feature type="compositionally biased region" description="Basic residues" evidence="1">
    <location>
        <begin position="200"/>
        <end position="209"/>
    </location>
</feature>
<proteinExistence type="predicted"/>
<evidence type="ECO:0000313" key="2">
    <source>
        <dbReference type="EMBL" id="EMD39924.1"/>
    </source>
</evidence>
<feature type="compositionally biased region" description="Pro residues" evidence="1">
    <location>
        <begin position="142"/>
        <end position="156"/>
    </location>
</feature>
<dbReference type="STRING" id="914234.M2PTC4"/>
<name>M2PTC4_CERS8</name>
<dbReference type="AlphaFoldDB" id="M2PTC4"/>
<feature type="compositionally biased region" description="Polar residues" evidence="1">
    <location>
        <begin position="164"/>
        <end position="186"/>
    </location>
</feature>
<sequence length="366" mass="39674">MYHFDRYAQMQAEAWAYDQPYVPPEDALSSSLQSSTLFPSMFTGFDSPEPSESGSSRSSLDFAPDMAPYHGAASIPTDASYVLGGLSMSDTLHDREYDTNQSLMFDFSNFDMPYIPAPEHLPAHGLYSVAAQSPPTLSIPLAPEPSLPSTPVPATPTPCHAPQTIYTPAPMTSASITSPASPFSNDSDSDANDGEYRPAGARKARRRAARTSPYPSPSPSPASSPRSPSSPSARRSTSIRPRNTQVAATRTDTHAGQCPHCDYVQTNGRAPDLARHIASHLAGQDPMKWVCCGVPLAHARAYGVRMGPGAEVNMYEGVPMVGGCWRTFTRRDALGRHLRQQECCVGDVNAPWLRGNMERSEKKRAR</sequence>
<reference evidence="2 3" key="1">
    <citation type="journal article" date="2012" name="Proc. Natl. Acad. Sci. U.S.A.">
        <title>Comparative genomics of Ceriporiopsis subvermispora and Phanerochaete chrysosporium provide insight into selective ligninolysis.</title>
        <authorList>
            <person name="Fernandez-Fueyo E."/>
            <person name="Ruiz-Duenas F.J."/>
            <person name="Ferreira P."/>
            <person name="Floudas D."/>
            <person name="Hibbett D.S."/>
            <person name="Canessa P."/>
            <person name="Larrondo L.F."/>
            <person name="James T.Y."/>
            <person name="Seelenfreund D."/>
            <person name="Lobos S."/>
            <person name="Polanco R."/>
            <person name="Tello M."/>
            <person name="Honda Y."/>
            <person name="Watanabe T."/>
            <person name="Watanabe T."/>
            <person name="Ryu J.S."/>
            <person name="Kubicek C.P."/>
            <person name="Schmoll M."/>
            <person name="Gaskell J."/>
            <person name="Hammel K.E."/>
            <person name="St John F.J."/>
            <person name="Vanden Wymelenberg A."/>
            <person name="Sabat G."/>
            <person name="Splinter BonDurant S."/>
            <person name="Syed K."/>
            <person name="Yadav J.S."/>
            <person name="Doddapaneni H."/>
            <person name="Subramanian V."/>
            <person name="Lavin J.L."/>
            <person name="Oguiza J.A."/>
            <person name="Perez G."/>
            <person name="Pisabarro A.G."/>
            <person name="Ramirez L."/>
            <person name="Santoyo F."/>
            <person name="Master E."/>
            <person name="Coutinho P.M."/>
            <person name="Henrissat B."/>
            <person name="Lombard V."/>
            <person name="Magnuson J.K."/>
            <person name="Kuees U."/>
            <person name="Hori C."/>
            <person name="Igarashi K."/>
            <person name="Samejima M."/>
            <person name="Held B.W."/>
            <person name="Barry K.W."/>
            <person name="LaButti K.M."/>
            <person name="Lapidus A."/>
            <person name="Lindquist E.A."/>
            <person name="Lucas S.M."/>
            <person name="Riley R."/>
            <person name="Salamov A.A."/>
            <person name="Hoffmeister D."/>
            <person name="Schwenk D."/>
            <person name="Hadar Y."/>
            <person name="Yarden O."/>
            <person name="de Vries R.P."/>
            <person name="Wiebenga A."/>
            <person name="Stenlid J."/>
            <person name="Eastwood D."/>
            <person name="Grigoriev I.V."/>
            <person name="Berka R.M."/>
            <person name="Blanchette R.A."/>
            <person name="Kersten P."/>
            <person name="Martinez A.T."/>
            <person name="Vicuna R."/>
            <person name="Cullen D."/>
        </authorList>
    </citation>
    <scope>NUCLEOTIDE SEQUENCE [LARGE SCALE GENOMIC DNA]</scope>
    <source>
        <strain evidence="2 3">B</strain>
    </source>
</reference>
<accession>M2PTC4</accession>
<gene>
    <name evidence="2" type="ORF">CERSUDRAFT_122066</name>
</gene>
<organism evidence="2 3">
    <name type="scientific">Ceriporiopsis subvermispora (strain B)</name>
    <name type="common">White-rot fungus</name>
    <name type="synonym">Gelatoporia subvermispora</name>
    <dbReference type="NCBI Taxonomy" id="914234"/>
    <lineage>
        <taxon>Eukaryota</taxon>
        <taxon>Fungi</taxon>
        <taxon>Dikarya</taxon>
        <taxon>Basidiomycota</taxon>
        <taxon>Agaricomycotina</taxon>
        <taxon>Agaricomycetes</taxon>
        <taxon>Polyporales</taxon>
        <taxon>Gelatoporiaceae</taxon>
        <taxon>Gelatoporia</taxon>
    </lineage>
</organism>
<dbReference type="Proteomes" id="UP000016930">
    <property type="component" value="Unassembled WGS sequence"/>
</dbReference>
<evidence type="ECO:0000313" key="3">
    <source>
        <dbReference type="Proteomes" id="UP000016930"/>
    </source>
</evidence>
<dbReference type="EMBL" id="KB445793">
    <property type="protein sequence ID" value="EMD39924.1"/>
    <property type="molecule type" value="Genomic_DNA"/>
</dbReference>
<protein>
    <submittedName>
        <fullName evidence="2">Uncharacterized protein</fullName>
    </submittedName>
</protein>
<keyword evidence="3" id="KW-1185">Reference proteome</keyword>